<feature type="transmembrane region" description="Helical" evidence="1">
    <location>
        <begin position="96"/>
        <end position="114"/>
    </location>
</feature>
<keyword evidence="1" id="KW-0812">Transmembrane</keyword>
<feature type="transmembrane region" description="Helical" evidence="1">
    <location>
        <begin position="226"/>
        <end position="243"/>
    </location>
</feature>
<feature type="transmembrane region" description="Helical" evidence="1">
    <location>
        <begin position="193"/>
        <end position="214"/>
    </location>
</feature>
<dbReference type="InterPro" id="IPR007163">
    <property type="entry name" value="VCA0040-like"/>
</dbReference>
<dbReference type="EMBL" id="JBHRYB010000001">
    <property type="protein sequence ID" value="MFC3678629.1"/>
    <property type="molecule type" value="Genomic_DNA"/>
</dbReference>
<feature type="transmembrane region" description="Helical" evidence="1">
    <location>
        <begin position="152"/>
        <end position="181"/>
    </location>
</feature>
<dbReference type="RefSeq" id="WP_376864179.1">
    <property type="nucleotide sequence ID" value="NZ_JBHRYB010000001.1"/>
</dbReference>
<dbReference type="PANTHER" id="PTHR37308">
    <property type="entry name" value="INTEGRAL MEMBRANE PROTEIN"/>
    <property type="match status" value="1"/>
</dbReference>
<gene>
    <name evidence="2" type="ORF">ACFOMG_00705</name>
</gene>
<organism evidence="2 3">
    <name type="scientific">Bacterioplanoides pacificum</name>
    <dbReference type="NCBI Taxonomy" id="1171596"/>
    <lineage>
        <taxon>Bacteria</taxon>
        <taxon>Pseudomonadati</taxon>
        <taxon>Pseudomonadota</taxon>
        <taxon>Gammaproteobacteria</taxon>
        <taxon>Oceanospirillales</taxon>
        <taxon>Oceanospirillaceae</taxon>
        <taxon>Bacterioplanoides</taxon>
    </lineage>
</organism>
<sequence>MKHFWLFLKGLAMGAADVVPGVSGGTIAFITGIYTELLDSIKSINLNAVRLLFSQGPAAAWRAINGTFLLVLGSGILLALLSLAKVLHYLLLHHAVWLWSFFFGLIIASSWHVGKEIQHWNISRVVTLVSGVAVAALISLQSPSSVEPTALIIFVAGSIAICAMILPGISGSFILLLMGLYEPVLAAVKALELGTMALFALGAGLGLLLFSRLLSWCLHHYKDLMFALLTGFMLGSLVKVWPWKETLSTRLNSKGEVVPFIQSNQWPGTEQPELLLLAAVLMLAGGGLVLLLEKVAGSGQKSA</sequence>
<dbReference type="PANTHER" id="PTHR37308:SF1">
    <property type="entry name" value="POLYPRENYL-PHOSPHATE TRANSPORTER"/>
    <property type="match status" value="1"/>
</dbReference>
<reference evidence="3" key="1">
    <citation type="journal article" date="2019" name="Int. J. Syst. Evol. Microbiol.">
        <title>The Global Catalogue of Microorganisms (GCM) 10K type strain sequencing project: providing services to taxonomists for standard genome sequencing and annotation.</title>
        <authorList>
            <consortium name="The Broad Institute Genomics Platform"/>
            <consortium name="The Broad Institute Genome Sequencing Center for Infectious Disease"/>
            <person name="Wu L."/>
            <person name="Ma J."/>
        </authorList>
    </citation>
    <scope>NUCLEOTIDE SEQUENCE [LARGE SCALE GENOMIC DNA]</scope>
    <source>
        <strain evidence="3">KCTC 42424</strain>
    </source>
</reference>
<evidence type="ECO:0000313" key="2">
    <source>
        <dbReference type="EMBL" id="MFC3678629.1"/>
    </source>
</evidence>
<feature type="transmembrane region" description="Helical" evidence="1">
    <location>
        <begin position="120"/>
        <end position="140"/>
    </location>
</feature>
<evidence type="ECO:0000313" key="3">
    <source>
        <dbReference type="Proteomes" id="UP001595722"/>
    </source>
</evidence>
<proteinExistence type="predicted"/>
<evidence type="ECO:0000256" key="1">
    <source>
        <dbReference type="SAM" id="Phobius"/>
    </source>
</evidence>
<dbReference type="Proteomes" id="UP001595722">
    <property type="component" value="Unassembled WGS sequence"/>
</dbReference>
<accession>A0ABV7VMC2</accession>
<comment type="caution">
    <text evidence="2">The sequence shown here is derived from an EMBL/GenBank/DDBJ whole genome shotgun (WGS) entry which is preliminary data.</text>
</comment>
<dbReference type="Pfam" id="PF04018">
    <property type="entry name" value="VCA0040-like"/>
    <property type="match status" value="1"/>
</dbReference>
<name>A0ABV7VMC2_9GAMM</name>
<keyword evidence="3" id="KW-1185">Reference proteome</keyword>
<protein>
    <submittedName>
        <fullName evidence="2">DUF368 domain-containing protein</fullName>
    </submittedName>
</protein>
<keyword evidence="1" id="KW-0472">Membrane</keyword>
<feature type="transmembrane region" description="Helical" evidence="1">
    <location>
        <begin position="59"/>
        <end position="84"/>
    </location>
</feature>
<keyword evidence="1" id="KW-1133">Transmembrane helix</keyword>
<feature type="transmembrane region" description="Helical" evidence="1">
    <location>
        <begin position="274"/>
        <end position="292"/>
    </location>
</feature>